<name>A0A655F8I6_MYCTX</name>
<dbReference type="Proteomes" id="UP000039217">
    <property type="component" value="Unassembled WGS sequence"/>
</dbReference>
<protein>
    <submittedName>
        <fullName evidence="3">Uncharacterized protein</fullName>
    </submittedName>
</protein>
<evidence type="ECO:0000313" key="5">
    <source>
        <dbReference type="Proteomes" id="UP000048948"/>
    </source>
</evidence>
<dbReference type="AlphaFoldDB" id="A0A655F8I6"/>
<evidence type="ECO:0000313" key="2">
    <source>
        <dbReference type="EMBL" id="CKT41118.1"/>
    </source>
</evidence>
<feature type="compositionally biased region" description="Polar residues" evidence="1">
    <location>
        <begin position="140"/>
        <end position="149"/>
    </location>
</feature>
<dbReference type="EMBL" id="CQQC01000982">
    <property type="protein sequence ID" value="CNV54557.1"/>
    <property type="molecule type" value="Genomic_DNA"/>
</dbReference>
<evidence type="ECO:0000256" key="1">
    <source>
        <dbReference type="SAM" id="MobiDB-lite"/>
    </source>
</evidence>
<sequence length="263" mass="27854">MIPMDVIFGCPLYANFCKPSVVRKTLGILASAVEFGTMPTTRNLRAPTSTVSPRCRPIVLDAATSSGFDGDRPSETRGMPGPCSGAPKTVTFRVDVPSFMIVPTLPNGAAAMTPGSAATRARSTSGNGIEPRKGPAAPDLTTNTSTPMESTVCRASTRKPFASPVKTSVIPKISPVLMIVMTRRRFLHCMSRRAAKSIPRRYQRGALVGPGLDVLWSGRGPLVVEEAFGVVVVVGVGTAVEVGWRDPFRLAVGPFPCLPAFPD</sequence>
<feature type="region of interest" description="Disordered" evidence="1">
    <location>
        <begin position="110"/>
        <end position="149"/>
    </location>
</feature>
<dbReference type="Proteomes" id="UP000048948">
    <property type="component" value="Unassembled WGS sequence"/>
</dbReference>
<evidence type="ECO:0000313" key="3">
    <source>
        <dbReference type="EMBL" id="CNV54557.1"/>
    </source>
</evidence>
<evidence type="ECO:0000313" key="4">
    <source>
        <dbReference type="Proteomes" id="UP000039217"/>
    </source>
</evidence>
<organism evidence="3 4">
    <name type="scientific">Mycobacterium tuberculosis</name>
    <dbReference type="NCBI Taxonomy" id="1773"/>
    <lineage>
        <taxon>Bacteria</taxon>
        <taxon>Bacillati</taxon>
        <taxon>Actinomycetota</taxon>
        <taxon>Actinomycetes</taxon>
        <taxon>Mycobacteriales</taxon>
        <taxon>Mycobacteriaceae</taxon>
        <taxon>Mycobacterium</taxon>
        <taxon>Mycobacterium tuberculosis complex</taxon>
    </lineage>
</organism>
<dbReference type="EMBL" id="CNGE01000839">
    <property type="protein sequence ID" value="CKT41118.1"/>
    <property type="molecule type" value="Genomic_DNA"/>
</dbReference>
<proteinExistence type="predicted"/>
<feature type="region of interest" description="Disordered" evidence="1">
    <location>
        <begin position="63"/>
        <end position="86"/>
    </location>
</feature>
<gene>
    <name evidence="3" type="ORF">ERS007661_02658</name>
    <name evidence="2" type="ORF">ERS027646_03512</name>
</gene>
<accession>A0A655F8I6</accession>
<reference evidence="4 5" key="1">
    <citation type="submission" date="2015-03" db="EMBL/GenBank/DDBJ databases">
        <authorList>
            <consortium name="Pathogen Informatics"/>
        </authorList>
    </citation>
    <scope>NUCLEOTIDE SEQUENCE [LARGE SCALE GENOMIC DNA]</scope>
    <source>
        <strain evidence="2 5">Bir 172</strain>
        <strain evidence="3 4">D00501624</strain>
    </source>
</reference>